<reference evidence="6" key="1">
    <citation type="submission" date="2016-10" db="EMBL/GenBank/DDBJ databases">
        <authorList>
            <person name="Varghese N."/>
            <person name="Submissions S."/>
        </authorList>
    </citation>
    <scope>NUCLEOTIDE SEQUENCE [LARGE SCALE GENOMIC DNA]</scope>
    <source>
        <strain evidence="6">DSM 26893</strain>
    </source>
</reference>
<dbReference type="AlphaFoldDB" id="A0A1H8MJ19"/>
<dbReference type="InterPro" id="IPR036691">
    <property type="entry name" value="Endo/exonu/phosph_ase_sf"/>
</dbReference>
<dbReference type="InterPro" id="IPR047971">
    <property type="entry name" value="ExeM-like"/>
</dbReference>
<dbReference type="GO" id="GO:0007154">
    <property type="term" value="P:cell communication"/>
    <property type="evidence" value="ECO:0007669"/>
    <property type="project" value="InterPro"/>
</dbReference>
<organism evidence="5 6">
    <name type="scientific">Palleronia pelagia</name>
    <dbReference type="NCBI Taxonomy" id="387096"/>
    <lineage>
        <taxon>Bacteria</taxon>
        <taxon>Pseudomonadati</taxon>
        <taxon>Pseudomonadota</taxon>
        <taxon>Alphaproteobacteria</taxon>
        <taxon>Rhodobacterales</taxon>
        <taxon>Roseobacteraceae</taxon>
        <taxon>Palleronia</taxon>
    </lineage>
</organism>
<dbReference type="EMBL" id="FOCM01000019">
    <property type="protein sequence ID" value="SEO17274.1"/>
    <property type="molecule type" value="Genomic_DNA"/>
</dbReference>
<gene>
    <name evidence="5" type="ORF">SAMN04488011_1191</name>
</gene>
<proteinExistence type="predicted"/>
<dbReference type="SUPFAM" id="SSF141072">
    <property type="entry name" value="CalX-like"/>
    <property type="match status" value="1"/>
</dbReference>
<dbReference type="NCBIfam" id="NF033681">
    <property type="entry name" value="ExeM_NucH_DNase"/>
    <property type="match status" value="1"/>
</dbReference>
<evidence type="ECO:0000256" key="1">
    <source>
        <dbReference type="ARBA" id="ARBA00022729"/>
    </source>
</evidence>
<evidence type="ECO:0000256" key="2">
    <source>
        <dbReference type="ARBA" id="ARBA00022737"/>
    </source>
</evidence>
<dbReference type="OrthoDB" id="9773411at2"/>
<dbReference type="PANTHER" id="PTHR42834">
    <property type="entry name" value="ENDONUCLEASE/EXONUCLEASE/PHOSPHATASE FAMILY PROTEIN (AFU_ORTHOLOGUE AFUA_3G09210)"/>
    <property type="match status" value="1"/>
</dbReference>
<name>A0A1H8MJ19_9RHOB</name>
<keyword evidence="2" id="KW-0677">Repeat</keyword>
<evidence type="ECO:0000313" key="5">
    <source>
        <dbReference type="EMBL" id="SEO17274.1"/>
    </source>
</evidence>
<dbReference type="RefSeq" id="WP_139210155.1">
    <property type="nucleotide sequence ID" value="NZ_FOCM01000019.1"/>
</dbReference>
<dbReference type="Pfam" id="PF03160">
    <property type="entry name" value="Calx-beta"/>
    <property type="match status" value="1"/>
</dbReference>
<dbReference type="PANTHER" id="PTHR42834:SF1">
    <property type="entry name" value="ENDONUCLEASE_EXONUCLEASE_PHOSPHATASE FAMILY PROTEIN (AFU_ORTHOLOGUE AFUA_3G09210)"/>
    <property type="match status" value="1"/>
</dbReference>
<dbReference type="InterPro" id="IPR003644">
    <property type="entry name" value="Calx_beta"/>
</dbReference>
<dbReference type="Proteomes" id="UP000199372">
    <property type="component" value="Unassembled WGS sequence"/>
</dbReference>
<dbReference type="Gene3D" id="3.60.10.10">
    <property type="entry name" value="Endonuclease/exonuclease/phosphatase"/>
    <property type="match status" value="1"/>
</dbReference>
<dbReference type="InterPro" id="IPR038081">
    <property type="entry name" value="CalX-like_sf"/>
</dbReference>
<dbReference type="CDD" id="cd04486">
    <property type="entry name" value="YhcR_OBF_like"/>
    <property type="match status" value="1"/>
</dbReference>
<evidence type="ECO:0000259" key="4">
    <source>
        <dbReference type="Pfam" id="PF03160"/>
    </source>
</evidence>
<dbReference type="SUPFAM" id="SSF56219">
    <property type="entry name" value="DNase I-like"/>
    <property type="match status" value="1"/>
</dbReference>
<feature type="domain" description="Calx-beta" evidence="4">
    <location>
        <begin position="135"/>
        <end position="231"/>
    </location>
</feature>
<dbReference type="GO" id="GO:0016020">
    <property type="term" value="C:membrane"/>
    <property type="evidence" value="ECO:0007669"/>
    <property type="project" value="InterPro"/>
</dbReference>
<evidence type="ECO:0000256" key="3">
    <source>
        <dbReference type="ARBA" id="ARBA00022837"/>
    </source>
</evidence>
<feature type="non-terminal residue" evidence="5">
    <location>
        <position position="1"/>
    </location>
</feature>
<sequence>DLELSVDFGAMGDFESSDVFTMTYSIDGAAFQDAFVFSVDENGSATYTLEGGASFALDDPLLLDGTVLTDDLATFITALDGTGDALTLRVTAEADGGSEALVFQNIEISGTPGTAPPSDPEFNIAVAPVEVIEGNSGTTSVVFTVSRTSGEGAASVDIAFSGTADAADLADGLPTGETLSFADGELRRTVTIEVNGDTEAEDDETLTATLSNATGAGIDTDAATATILDDDTIDLISTIQGSGATSTMVGESVRVQAIVTRLASNGFFLQEEDGDSDLDATTSEGIFVFTGSTPSVSAGDLVEVAGTVDEFSGATQIDSVTGITTLSTGNALPTAVVYALGETDPDIRESLESMRIELVSGTDDPITVVTNFNLDRYGEIVVAPGNQYQPTQLFDAQTETTQVQELIAQNADNQFIIDDGLSRSISNQNPDEFRFIPVSDAQDLNDNGYLDAGDDFTADGPTLRLGSEMTGPVLGILTEADGDYKMVVDGTLPIDQSTNTGARDATAPDVGGTLSVASFNVLNYFTTLGARGADSTFDFERQETKIVAAIRALDADIVGLQEIENNGFGPGSATATLVDALNEAEGADVWSAVDPTGTGSSIGTDQITTAMIYRNDAVTEVASDFIVFTEASNDATSDAAAPLGFLNDPGQRNRPAVAATFEETGTGERVTVVSNHFKSKGDSGLASLLEEAPGLLARGEITQAEYDAFVNDPNVEQGNGQGYWNQVRTDAATELKAWLEGTGVDSYADGAISDPDYLILGDLNAYAQEDPVQVFTDDPDYDDLVDTFIGQDSAYTFVFDGQRGSLDQGIASSTLTSQVTGAAEWHINADEPDLLNYSSEFTDPAFYEPSLFGASDHDPLIIGLELGDMFA</sequence>
<evidence type="ECO:0000313" key="6">
    <source>
        <dbReference type="Proteomes" id="UP000199372"/>
    </source>
</evidence>
<accession>A0A1H8MJ19</accession>
<dbReference type="Gene3D" id="2.60.40.2030">
    <property type="match status" value="1"/>
</dbReference>
<keyword evidence="3" id="KW-0106">Calcium</keyword>
<keyword evidence="6" id="KW-1185">Reference proteome</keyword>
<keyword evidence="1" id="KW-0732">Signal</keyword>
<protein>
    <recommendedName>
        <fullName evidence="4">Calx-beta domain-containing protein</fullName>
    </recommendedName>
</protein>